<dbReference type="PANTHER" id="PTHR12213:SF0">
    <property type="entry name" value="CORRINOID ADENOSYLTRANSFERASE MMAB"/>
    <property type="match status" value="1"/>
</dbReference>
<dbReference type="SUPFAM" id="SSF89028">
    <property type="entry name" value="Cobalamin adenosyltransferase-like"/>
    <property type="match status" value="1"/>
</dbReference>
<comment type="similarity">
    <text evidence="2 15">Belongs to the Cob(I)alamin adenosyltransferase family.</text>
</comment>
<dbReference type="Proteomes" id="UP000315343">
    <property type="component" value="Unassembled WGS sequence"/>
</dbReference>
<dbReference type="FunFam" id="1.20.1200.10:FF:000001">
    <property type="entry name" value="Cob(I)yrinic acid a,c-diamide adenosyltransferase"/>
    <property type="match status" value="1"/>
</dbReference>
<dbReference type="NCBIfam" id="TIGR00636">
    <property type="entry name" value="PduO_Nterm"/>
    <property type="match status" value="1"/>
</dbReference>
<evidence type="ECO:0000259" key="16">
    <source>
        <dbReference type="Pfam" id="PF01923"/>
    </source>
</evidence>
<reference evidence="17 18" key="1">
    <citation type="submission" date="2019-07" db="EMBL/GenBank/DDBJ databases">
        <title>Genomic Encyclopedia of Type Strains, Phase I: the one thousand microbial genomes (KMG-I) project.</title>
        <authorList>
            <person name="Kyrpides N."/>
        </authorList>
    </citation>
    <scope>NUCLEOTIDE SEQUENCE [LARGE SCALE GENOMIC DNA]</scope>
    <source>
        <strain evidence="17 18">DSM 13558</strain>
    </source>
</reference>
<dbReference type="GO" id="GO:0008817">
    <property type="term" value="F:corrinoid adenosyltransferase activity"/>
    <property type="evidence" value="ECO:0007669"/>
    <property type="project" value="UniProtKB-UniRule"/>
</dbReference>
<evidence type="ECO:0000256" key="8">
    <source>
        <dbReference type="ARBA" id="ARBA00022741"/>
    </source>
</evidence>
<keyword evidence="18" id="KW-1185">Reference proteome</keyword>
<dbReference type="Pfam" id="PF01923">
    <property type="entry name" value="Cob_adeno_trans"/>
    <property type="match status" value="1"/>
</dbReference>
<comment type="caution">
    <text evidence="17">The sequence shown here is derived from an EMBL/GenBank/DDBJ whole genome shotgun (WGS) entry which is preliminary data.</text>
</comment>
<dbReference type="EC" id="2.5.1.17" evidence="4 15"/>
<keyword evidence="7 15" id="KW-0808">Transferase</keyword>
<evidence type="ECO:0000256" key="3">
    <source>
        <dbReference type="ARBA" id="ARBA00011233"/>
    </source>
</evidence>
<dbReference type="InterPro" id="IPR029499">
    <property type="entry name" value="PduO-typ"/>
</dbReference>
<keyword evidence="8 15" id="KW-0547">Nucleotide-binding</keyword>
<evidence type="ECO:0000256" key="7">
    <source>
        <dbReference type="ARBA" id="ARBA00022679"/>
    </source>
</evidence>
<dbReference type="PANTHER" id="PTHR12213">
    <property type="entry name" value="CORRINOID ADENOSYLTRANSFERASE"/>
    <property type="match status" value="1"/>
</dbReference>
<evidence type="ECO:0000256" key="1">
    <source>
        <dbReference type="ARBA" id="ARBA00005121"/>
    </source>
</evidence>
<dbReference type="GO" id="GO:0005524">
    <property type="term" value="F:ATP binding"/>
    <property type="evidence" value="ECO:0007669"/>
    <property type="project" value="UniProtKB-UniRule"/>
</dbReference>
<dbReference type="RefSeq" id="WP_145082178.1">
    <property type="nucleotide sequence ID" value="NZ_DAMBUX010000001.1"/>
</dbReference>
<evidence type="ECO:0000256" key="2">
    <source>
        <dbReference type="ARBA" id="ARBA00007487"/>
    </source>
</evidence>
<organism evidence="17 18">
    <name type="scientific">Sedimentibacter saalensis</name>
    <dbReference type="NCBI Taxonomy" id="130788"/>
    <lineage>
        <taxon>Bacteria</taxon>
        <taxon>Bacillati</taxon>
        <taxon>Bacillota</taxon>
        <taxon>Tissierellia</taxon>
        <taxon>Sedimentibacter</taxon>
    </lineage>
</organism>
<comment type="pathway">
    <text evidence="1 15">Cofactor biosynthesis; adenosylcobalamin biosynthesis; adenosylcobalamin from cob(II)yrinate a,c-diamide: step 2/7.</text>
</comment>
<evidence type="ECO:0000256" key="9">
    <source>
        <dbReference type="ARBA" id="ARBA00022840"/>
    </source>
</evidence>
<sequence>MIIYTKTGDKGQTSLYDGTRVDKDSLRVESYGTIDELNSSIGFAAKFVEDEAIKDQLLKIQIRLFFAAGELATVEEGVYKYKIREEDIKALEGIIDEYLPKISGADKFIVPGSSTAAAALHVSRTVCRRAERRILSLKRHETVSDVLLKFINRLSDVLYTYARFLESNLTIMDFEKYYNEGL</sequence>
<proteinExistence type="inferred from homology"/>
<dbReference type="Gene3D" id="1.20.1200.10">
    <property type="entry name" value="Cobalamin adenosyltransferase-like"/>
    <property type="match status" value="1"/>
</dbReference>
<dbReference type="UniPathway" id="UPA00148">
    <property type="reaction ID" value="UER00233"/>
</dbReference>
<accession>A0A562JB14</accession>
<evidence type="ECO:0000256" key="5">
    <source>
        <dbReference type="ARBA" id="ARBA00020963"/>
    </source>
</evidence>
<feature type="domain" description="Cobalamin adenosyltransferase-like" evidence="16">
    <location>
        <begin position="3"/>
        <end position="164"/>
    </location>
</feature>
<protein>
    <recommendedName>
        <fullName evidence="5 15">Corrinoid adenosyltransferase</fullName>
        <ecNumber evidence="4 15">2.5.1.17</ecNumber>
    </recommendedName>
    <alternativeName>
        <fullName evidence="10 15">Cob(II)alamin adenosyltransferase</fullName>
    </alternativeName>
    <alternativeName>
        <fullName evidence="12 15">Cob(II)yrinic acid a,c-diamide adenosyltransferase</fullName>
    </alternativeName>
    <alternativeName>
        <fullName evidence="11 15">Cobinamide/cobalamin adenosyltransferase</fullName>
    </alternativeName>
</protein>
<evidence type="ECO:0000256" key="13">
    <source>
        <dbReference type="ARBA" id="ARBA00048555"/>
    </source>
</evidence>
<evidence type="ECO:0000313" key="18">
    <source>
        <dbReference type="Proteomes" id="UP000315343"/>
    </source>
</evidence>
<evidence type="ECO:0000256" key="12">
    <source>
        <dbReference type="ARBA" id="ARBA00033354"/>
    </source>
</evidence>
<name>A0A562JB14_9FIRM</name>
<evidence type="ECO:0000256" key="4">
    <source>
        <dbReference type="ARBA" id="ARBA00012454"/>
    </source>
</evidence>
<dbReference type="OrthoDB" id="9778896at2"/>
<evidence type="ECO:0000256" key="11">
    <source>
        <dbReference type="ARBA" id="ARBA00033334"/>
    </source>
</evidence>
<keyword evidence="9 15" id="KW-0067">ATP-binding</keyword>
<dbReference type="AlphaFoldDB" id="A0A562JB14"/>
<evidence type="ECO:0000313" key="17">
    <source>
        <dbReference type="EMBL" id="TWH80362.1"/>
    </source>
</evidence>
<dbReference type="InterPro" id="IPR036451">
    <property type="entry name" value="CblAdoTrfase-like_sf"/>
</dbReference>
<comment type="catalytic activity">
    <reaction evidence="13 15">
        <text>2 cob(II)yrinate a,c diamide + reduced [electron-transfer flavoprotein] + 2 ATP = 2 adenosylcob(III)yrinate a,c-diamide + 2 triphosphate + oxidized [electron-transfer flavoprotein] + 3 H(+)</text>
        <dbReference type="Rhea" id="RHEA:11528"/>
        <dbReference type="Rhea" id="RHEA-COMP:10685"/>
        <dbReference type="Rhea" id="RHEA-COMP:10686"/>
        <dbReference type="ChEBI" id="CHEBI:15378"/>
        <dbReference type="ChEBI" id="CHEBI:18036"/>
        <dbReference type="ChEBI" id="CHEBI:30616"/>
        <dbReference type="ChEBI" id="CHEBI:57692"/>
        <dbReference type="ChEBI" id="CHEBI:58307"/>
        <dbReference type="ChEBI" id="CHEBI:58503"/>
        <dbReference type="ChEBI" id="CHEBI:58537"/>
        <dbReference type="EC" id="2.5.1.17"/>
    </reaction>
</comment>
<evidence type="ECO:0000256" key="6">
    <source>
        <dbReference type="ARBA" id="ARBA00022573"/>
    </source>
</evidence>
<dbReference type="InterPro" id="IPR016030">
    <property type="entry name" value="CblAdoTrfase-like"/>
</dbReference>
<comment type="catalytic activity">
    <reaction evidence="14 15">
        <text>2 cob(II)alamin + reduced [electron-transfer flavoprotein] + 2 ATP = 2 adenosylcob(III)alamin + 2 triphosphate + oxidized [electron-transfer flavoprotein] + 3 H(+)</text>
        <dbReference type="Rhea" id="RHEA:28671"/>
        <dbReference type="Rhea" id="RHEA-COMP:10685"/>
        <dbReference type="Rhea" id="RHEA-COMP:10686"/>
        <dbReference type="ChEBI" id="CHEBI:15378"/>
        <dbReference type="ChEBI" id="CHEBI:16304"/>
        <dbReference type="ChEBI" id="CHEBI:18036"/>
        <dbReference type="ChEBI" id="CHEBI:18408"/>
        <dbReference type="ChEBI" id="CHEBI:30616"/>
        <dbReference type="ChEBI" id="CHEBI:57692"/>
        <dbReference type="ChEBI" id="CHEBI:58307"/>
        <dbReference type="EC" id="2.5.1.17"/>
    </reaction>
</comment>
<evidence type="ECO:0000256" key="10">
    <source>
        <dbReference type="ARBA" id="ARBA00031529"/>
    </source>
</evidence>
<dbReference type="EMBL" id="VLKH01000004">
    <property type="protein sequence ID" value="TWH80362.1"/>
    <property type="molecule type" value="Genomic_DNA"/>
</dbReference>
<evidence type="ECO:0000256" key="14">
    <source>
        <dbReference type="ARBA" id="ARBA00048692"/>
    </source>
</evidence>
<keyword evidence="6 15" id="KW-0169">Cobalamin biosynthesis</keyword>
<dbReference type="GO" id="GO:0009236">
    <property type="term" value="P:cobalamin biosynthetic process"/>
    <property type="evidence" value="ECO:0007669"/>
    <property type="project" value="UniProtKB-UniRule"/>
</dbReference>
<evidence type="ECO:0000256" key="15">
    <source>
        <dbReference type="RuleBase" id="RU366026"/>
    </source>
</evidence>
<comment type="subunit">
    <text evidence="3">Homotrimer.</text>
</comment>
<gene>
    <name evidence="17" type="ORF">LY60_01622</name>
</gene>